<dbReference type="AlphaFoldDB" id="K5XH82"/>
<feature type="compositionally biased region" description="Low complexity" evidence="1">
    <location>
        <begin position="308"/>
        <end position="317"/>
    </location>
</feature>
<name>K5XH82_AGABU</name>
<dbReference type="RefSeq" id="XP_007326725.1">
    <property type="nucleotide sequence ID" value="XM_007326663.1"/>
</dbReference>
<feature type="compositionally biased region" description="Pro residues" evidence="1">
    <location>
        <begin position="360"/>
        <end position="369"/>
    </location>
</feature>
<dbReference type="KEGG" id="abp:AGABI1DRAFT125284"/>
<dbReference type="Proteomes" id="UP000008493">
    <property type="component" value="Unassembled WGS sequence"/>
</dbReference>
<proteinExistence type="predicted"/>
<protein>
    <submittedName>
        <fullName evidence="2">Uncharacterized protein</fullName>
    </submittedName>
</protein>
<evidence type="ECO:0000256" key="1">
    <source>
        <dbReference type="SAM" id="MobiDB-lite"/>
    </source>
</evidence>
<dbReference type="GeneID" id="18826282"/>
<sequence length="501" mass="57051">MANLPPKPESPLKEERRLDNRDGVTTARPMAPLPSPRVPHPDRSYVPHHQRSEPDSYVAVYASRRPPLRDWERDRRDRDYDRHRDSRRDWRESDRRDSRPYDRRREDDRFRPRRYDLGLLVAIHALDHLFAAVHALPHQDDIPAPDHHEYPALTRDHHGIDLLLLLAPVPEFFREAEVHALAPHLRSDSNSVTTPYQTVHEHHELAQDLILVLLPETKLPPPPTLPAISRAPSPKKEDIDVAPPSLRPVATIPSPHNDEKSTINVKKPDMHPYPTQPSLNHPTKPEVPGKVEPTREQLPHLKPEVLEKPPSSCAPKPSKLEVRGRSHSPPKGPRATQWRKISKSPPKGPRNHGIATPSMMPVPVPPPVHNPAQAPSYPTGPRADRRPTDQPILRSSEFTKIQPPTSDRWTRNMIHPKSGRYGTSQLELDLVRYRSHRVNLNQVHDQVSRTTRRALHELDMATIDLRMAETRRRIADAQVEKAKLGVLGIDGSTPDMTEGST</sequence>
<evidence type="ECO:0000313" key="2">
    <source>
        <dbReference type="EMBL" id="EKM82818.1"/>
    </source>
</evidence>
<reference evidence="3" key="1">
    <citation type="journal article" date="2012" name="Proc. Natl. Acad. Sci. U.S.A.">
        <title>Genome sequence of the button mushroom Agaricus bisporus reveals mechanisms governing adaptation to a humic-rich ecological niche.</title>
        <authorList>
            <person name="Morin E."/>
            <person name="Kohler A."/>
            <person name="Baker A.R."/>
            <person name="Foulongne-Oriol M."/>
            <person name="Lombard V."/>
            <person name="Nagy L.G."/>
            <person name="Ohm R.A."/>
            <person name="Patyshakuliyeva A."/>
            <person name="Brun A."/>
            <person name="Aerts A.L."/>
            <person name="Bailey A.M."/>
            <person name="Billette C."/>
            <person name="Coutinho P.M."/>
            <person name="Deakin G."/>
            <person name="Doddapaneni H."/>
            <person name="Floudas D."/>
            <person name="Grimwood J."/>
            <person name="Hilden K."/>
            <person name="Kuees U."/>
            <person name="LaButti K.M."/>
            <person name="Lapidus A."/>
            <person name="Lindquist E.A."/>
            <person name="Lucas S.M."/>
            <person name="Murat C."/>
            <person name="Riley R.W."/>
            <person name="Salamov A.A."/>
            <person name="Schmutz J."/>
            <person name="Subramanian V."/>
            <person name="Woesten H.A.B."/>
            <person name="Xu J."/>
            <person name="Eastwood D.C."/>
            <person name="Foster G.D."/>
            <person name="Sonnenberg A.S."/>
            <person name="Cullen D."/>
            <person name="de Vries R.P."/>
            <person name="Lundell T."/>
            <person name="Hibbett D.S."/>
            <person name="Henrissat B."/>
            <person name="Burton K.S."/>
            <person name="Kerrigan R.W."/>
            <person name="Challen M.P."/>
            <person name="Grigoriev I.V."/>
            <person name="Martin F."/>
        </authorList>
    </citation>
    <scope>NUCLEOTIDE SEQUENCE [LARGE SCALE GENOMIC DNA]</scope>
    <source>
        <strain evidence="3">JB137-S8 / ATCC MYA-4627 / FGSC 10392</strain>
    </source>
</reference>
<dbReference type="OMA" id="HHELAQD"/>
<dbReference type="HOGENOM" id="CLU_543973_0_0_1"/>
<dbReference type="EMBL" id="JH971386">
    <property type="protein sequence ID" value="EKM82818.1"/>
    <property type="molecule type" value="Genomic_DNA"/>
</dbReference>
<feature type="region of interest" description="Disordered" evidence="1">
    <location>
        <begin position="76"/>
        <end position="104"/>
    </location>
</feature>
<feature type="region of interest" description="Disordered" evidence="1">
    <location>
        <begin position="223"/>
        <end position="389"/>
    </location>
</feature>
<evidence type="ECO:0000313" key="3">
    <source>
        <dbReference type="Proteomes" id="UP000008493"/>
    </source>
</evidence>
<accession>K5XH82</accession>
<feature type="compositionally biased region" description="Basic and acidic residues" evidence="1">
    <location>
        <begin position="39"/>
        <end position="54"/>
    </location>
</feature>
<dbReference type="OrthoDB" id="3269397at2759"/>
<keyword evidence="3" id="KW-1185">Reference proteome</keyword>
<feature type="compositionally biased region" description="Basic and acidic residues" evidence="1">
    <location>
        <begin position="10"/>
        <end position="22"/>
    </location>
</feature>
<dbReference type="InParanoid" id="K5XH82"/>
<organism evidence="2 3">
    <name type="scientific">Agaricus bisporus var. burnettii (strain JB137-S8 / ATCC MYA-4627 / FGSC 10392)</name>
    <name type="common">White button mushroom</name>
    <dbReference type="NCBI Taxonomy" id="597362"/>
    <lineage>
        <taxon>Eukaryota</taxon>
        <taxon>Fungi</taxon>
        <taxon>Dikarya</taxon>
        <taxon>Basidiomycota</taxon>
        <taxon>Agaricomycotina</taxon>
        <taxon>Agaricomycetes</taxon>
        <taxon>Agaricomycetidae</taxon>
        <taxon>Agaricales</taxon>
        <taxon>Agaricineae</taxon>
        <taxon>Agaricaceae</taxon>
        <taxon>Agaricus</taxon>
    </lineage>
</organism>
<feature type="compositionally biased region" description="Basic and acidic residues" evidence="1">
    <location>
        <begin position="283"/>
        <end position="307"/>
    </location>
</feature>
<dbReference type="eggNOG" id="ENOG502SWF5">
    <property type="taxonomic scope" value="Eukaryota"/>
</dbReference>
<feature type="compositionally biased region" description="Basic and acidic residues" evidence="1">
    <location>
        <begin position="256"/>
        <end position="270"/>
    </location>
</feature>
<feature type="region of interest" description="Disordered" evidence="1">
    <location>
        <begin position="1"/>
        <end position="63"/>
    </location>
</feature>
<gene>
    <name evidence="2" type="ORF">AGABI1DRAFT_125284</name>
</gene>